<proteinExistence type="predicted"/>
<reference evidence="2" key="1">
    <citation type="journal article" date="2023" name="Mol. Phylogenet. Evol.">
        <title>Genome-scale phylogeny and comparative genomics of the fungal order Sordariales.</title>
        <authorList>
            <person name="Hensen N."/>
            <person name="Bonometti L."/>
            <person name="Westerberg I."/>
            <person name="Brannstrom I.O."/>
            <person name="Guillou S."/>
            <person name="Cros-Aarteil S."/>
            <person name="Calhoun S."/>
            <person name="Haridas S."/>
            <person name="Kuo A."/>
            <person name="Mondo S."/>
            <person name="Pangilinan J."/>
            <person name="Riley R."/>
            <person name="LaButti K."/>
            <person name="Andreopoulos B."/>
            <person name="Lipzen A."/>
            <person name="Chen C."/>
            <person name="Yan M."/>
            <person name="Daum C."/>
            <person name="Ng V."/>
            <person name="Clum A."/>
            <person name="Steindorff A."/>
            <person name="Ohm R.A."/>
            <person name="Martin F."/>
            <person name="Silar P."/>
            <person name="Natvig D.O."/>
            <person name="Lalanne C."/>
            <person name="Gautier V."/>
            <person name="Ament-Velasquez S.L."/>
            <person name="Kruys A."/>
            <person name="Hutchinson M.I."/>
            <person name="Powell A.J."/>
            <person name="Barry K."/>
            <person name="Miller A.N."/>
            <person name="Grigoriev I.V."/>
            <person name="Debuchy R."/>
            <person name="Gladieux P."/>
            <person name="Hiltunen Thoren M."/>
            <person name="Johannesson H."/>
        </authorList>
    </citation>
    <scope>NUCLEOTIDE SEQUENCE</scope>
    <source>
        <strain evidence="2">CBS 359.72</strain>
    </source>
</reference>
<keyword evidence="3" id="KW-1185">Reference proteome</keyword>
<dbReference type="EMBL" id="MU857692">
    <property type="protein sequence ID" value="KAK4245738.1"/>
    <property type="molecule type" value="Genomic_DNA"/>
</dbReference>
<comment type="caution">
    <text evidence="2">The sequence shown here is derived from an EMBL/GenBank/DDBJ whole genome shotgun (WGS) entry which is preliminary data.</text>
</comment>
<evidence type="ECO:0000313" key="3">
    <source>
        <dbReference type="Proteomes" id="UP001303647"/>
    </source>
</evidence>
<reference evidence="2" key="2">
    <citation type="submission" date="2023-05" db="EMBL/GenBank/DDBJ databases">
        <authorList>
            <consortium name="Lawrence Berkeley National Laboratory"/>
            <person name="Steindorff A."/>
            <person name="Hensen N."/>
            <person name="Bonometti L."/>
            <person name="Westerberg I."/>
            <person name="Brannstrom I.O."/>
            <person name="Guillou S."/>
            <person name="Cros-Aarteil S."/>
            <person name="Calhoun S."/>
            <person name="Haridas S."/>
            <person name="Kuo A."/>
            <person name="Mondo S."/>
            <person name="Pangilinan J."/>
            <person name="Riley R."/>
            <person name="Labutti K."/>
            <person name="Andreopoulos B."/>
            <person name="Lipzen A."/>
            <person name="Chen C."/>
            <person name="Yanf M."/>
            <person name="Daum C."/>
            <person name="Ng V."/>
            <person name="Clum A."/>
            <person name="Ohm R."/>
            <person name="Martin F."/>
            <person name="Silar P."/>
            <person name="Natvig D."/>
            <person name="Lalanne C."/>
            <person name="Gautier V."/>
            <person name="Ament-Velasquez S.L."/>
            <person name="Kruys A."/>
            <person name="Hutchinson M.I."/>
            <person name="Powell A.J."/>
            <person name="Barry K."/>
            <person name="Miller A.N."/>
            <person name="Grigoriev I.V."/>
            <person name="Debuchy R."/>
            <person name="Gladieux P."/>
            <person name="Thoren M.H."/>
            <person name="Johannesson H."/>
        </authorList>
    </citation>
    <scope>NUCLEOTIDE SEQUENCE</scope>
    <source>
        <strain evidence="2">CBS 359.72</strain>
    </source>
</reference>
<feature type="region of interest" description="Disordered" evidence="1">
    <location>
        <begin position="138"/>
        <end position="179"/>
    </location>
</feature>
<accession>A0AAN7CRY0</accession>
<organism evidence="2 3">
    <name type="scientific">Corynascus novoguineensis</name>
    <dbReference type="NCBI Taxonomy" id="1126955"/>
    <lineage>
        <taxon>Eukaryota</taxon>
        <taxon>Fungi</taxon>
        <taxon>Dikarya</taxon>
        <taxon>Ascomycota</taxon>
        <taxon>Pezizomycotina</taxon>
        <taxon>Sordariomycetes</taxon>
        <taxon>Sordariomycetidae</taxon>
        <taxon>Sordariales</taxon>
        <taxon>Chaetomiaceae</taxon>
        <taxon>Corynascus</taxon>
    </lineage>
</organism>
<sequence length="196" mass="20849">MDYLDLEASGIYSSPSKVPPEEECGVALAGWDLVFPNARFARQPGGEAACEHVRLVYKNLPAGTAVTVIAVELSGYAALDRGAFLDRAEVGVGYFPGPGSDSTELETDVAVDADLASRYSGVYDGTFNLTLNVFPPEGSSRTTRAKTSCATAEKQPEMEVSFSLSSSQDGADNGDEPASTISDVRFGFHVMWDQCD</sequence>
<protein>
    <submittedName>
        <fullName evidence="2">Uncharacterized protein</fullName>
    </submittedName>
</protein>
<dbReference type="AlphaFoldDB" id="A0AAN7CRY0"/>
<name>A0AAN7CRY0_9PEZI</name>
<gene>
    <name evidence="2" type="ORF">C7999DRAFT_33882</name>
</gene>
<feature type="compositionally biased region" description="Polar residues" evidence="1">
    <location>
        <begin position="139"/>
        <end position="150"/>
    </location>
</feature>
<dbReference type="Proteomes" id="UP001303647">
    <property type="component" value="Unassembled WGS sequence"/>
</dbReference>
<evidence type="ECO:0000256" key="1">
    <source>
        <dbReference type="SAM" id="MobiDB-lite"/>
    </source>
</evidence>
<evidence type="ECO:0000313" key="2">
    <source>
        <dbReference type="EMBL" id="KAK4245738.1"/>
    </source>
</evidence>